<gene>
    <name evidence="2" type="ORF">EVAR_53681_1</name>
</gene>
<evidence type="ECO:0000256" key="1">
    <source>
        <dbReference type="SAM" id="MobiDB-lite"/>
    </source>
</evidence>
<sequence>MYPRGKRTGEPSESSRSPPPMDTRGPRGVINASLASDRNRVSVGRGTDGMRVGGKALKAYIIGTHRSTIALDKVRSRYLLVCKQRSNPKPPLLPKPLLYCSLRHNRYTSHCIQLSELPMSPYPPVRCCPSVLRVIRSTSRMFKTDRYNHSRSTRQSVNSAIEAPS</sequence>
<dbReference type="EMBL" id="BGZK01001315">
    <property type="protein sequence ID" value="GBP77036.1"/>
    <property type="molecule type" value="Genomic_DNA"/>
</dbReference>
<dbReference type="Proteomes" id="UP000299102">
    <property type="component" value="Unassembled WGS sequence"/>
</dbReference>
<organism evidence="2 3">
    <name type="scientific">Eumeta variegata</name>
    <name type="common">Bagworm moth</name>
    <name type="synonym">Eumeta japonica</name>
    <dbReference type="NCBI Taxonomy" id="151549"/>
    <lineage>
        <taxon>Eukaryota</taxon>
        <taxon>Metazoa</taxon>
        <taxon>Ecdysozoa</taxon>
        <taxon>Arthropoda</taxon>
        <taxon>Hexapoda</taxon>
        <taxon>Insecta</taxon>
        <taxon>Pterygota</taxon>
        <taxon>Neoptera</taxon>
        <taxon>Endopterygota</taxon>
        <taxon>Lepidoptera</taxon>
        <taxon>Glossata</taxon>
        <taxon>Ditrysia</taxon>
        <taxon>Tineoidea</taxon>
        <taxon>Psychidae</taxon>
        <taxon>Oiketicinae</taxon>
        <taxon>Eumeta</taxon>
    </lineage>
</organism>
<proteinExistence type="predicted"/>
<comment type="caution">
    <text evidence="2">The sequence shown here is derived from an EMBL/GenBank/DDBJ whole genome shotgun (WGS) entry which is preliminary data.</text>
</comment>
<name>A0A4C1YLH8_EUMVA</name>
<feature type="region of interest" description="Disordered" evidence="1">
    <location>
        <begin position="1"/>
        <end position="29"/>
    </location>
</feature>
<evidence type="ECO:0000313" key="2">
    <source>
        <dbReference type="EMBL" id="GBP77036.1"/>
    </source>
</evidence>
<keyword evidence="3" id="KW-1185">Reference proteome</keyword>
<feature type="region of interest" description="Disordered" evidence="1">
    <location>
        <begin position="145"/>
        <end position="165"/>
    </location>
</feature>
<protein>
    <submittedName>
        <fullName evidence="2">Uncharacterized protein</fullName>
    </submittedName>
</protein>
<reference evidence="2 3" key="1">
    <citation type="journal article" date="2019" name="Commun. Biol.">
        <title>The bagworm genome reveals a unique fibroin gene that provides high tensile strength.</title>
        <authorList>
            <person name="Kono N."/>
            <person name="Nakamura H."/>
            <person name="Ohtoshi R."/>
            <person name="Tomita M."/>
            <person name="Numata K."/>
            <person name="Arakawa K."/>
        </authorList>
    </citation>
    <scope>NUCLEOTIDE SEQUENCE [LARGE SCALE GENOMIC DNA]</scope>
</reference>
<evidence type="ECO:0000313" key="3">
    <source>
        <dbReference type="Proteomes" id="UP000299102"/>
    </source>
</evidence>
<dbReference type="AlphaFoldDB" id="A0A4C1YLH8"/>
<accession>A0A4C1YLH8</accession>